<gene>
    <name evidence="3" type="ORF">MEUPH1_LOCUS11177</name>
</gene>
<comment type="caution">
    <text evidence="3">The sequence shown here is derived from an EMBL/GenBank/DDBJ whole genome shotgun (WGS) entry which is preliminary data.</text>
</comment>
<dbReference type="PANTHER" id="PTHR46428">
    <property type="entry name" value="KELCH DOMAIN-CONTAINING PROTEIN 10"/>
    <property type="match status" value="1"/>
</dbReference>
<dbReference type="Pfam" id="PF24681">
    <property type="entry name" value="Kelch_KLHDC2_KLHL20_DRC7"/>
    <property type="match status" value="1"/>
</dbReference>
<keyword evidence="2" id="KW-0677">Repeat</keyword>
<evidence type="ECO:0000313" key="3">
    <source>
        <dbReference type="EMBL" id="CAI6355307.1"/>
    </source>
</evidence>
<dbReference type="AlphaFoldDB" id="A0AAV0WI07"/>
<protein>
    <recommendedName>
        <fullName evidence="5">Kelch domain-containing protein 10</fullName>
    </recommendedName>
</protein>
<evidence type="ECO:0008006" key="5">
    <source>
        <dbReference type="Google" id="ProtNLM"/>
    </source>
</evidence>
<reference evidence="3 4" key="1">
    <citation type="submission" date="2023-01" db="EMBL/GenBank/DDBJ databases">
        <authorList>
            <person name="Whitehead M."/>
        </authorList>
    </citation>
    <scope>NUCLEOTIDE SEQUENCE [LARGE SCALE GENOMIC DNA]</scope>
</reference>
<dbReference type="Proteomes" id="UP001160148">
    <property type="component" value="Unassembled WGS sequence"/>
</dbReference>
<keyword evidence="1" id="KW-0880">Kelch repeat</keyword>
<evidence type="ECO:0000313" key="4">
    <source>
        <dbReference type="Proteomes" id="UP001160148"/>
    </source>
</evidence>
<keyword evidence="4" id="KW-1185">Reference proteome</keyword>
<organism evidence="3 4">
    <name type="scientific">Macrosiphum euphorbiae</name>
    <name type="common">potato aphid</name>
    <dbReference type="NCBI Taxonomy" id="13131"/>
    <lineage>
        <taxon>Eukaryota</taxon>
        <taxon>Metazoa</taxon>
        <taxon>Ecdysozoa</taxon>
        <taxon>Arthropoda</taxon>
        <taxon>Hexapoda</taxon>
        <taxon>Insecta</taxon>
        <taxon>Pterygota</taxon>
        <taxon>Neoptera</taxon>
        <taxon>Paraneoptera</taxon>
        <taxon>Hemiptera</taxon>
        <taxon>Sternorrhyncha</taxon>
        <taxon>Aphidomorpha</taxon>
        <taxon>Aphidoidea</taxon>
        <taxon>Aphididae</taxon>
        <taxon>Macrosiphini</taxon>
        <taxon>Macrosiphum</taxon>
    </lineage>
</organism>
<evidence type="ECO:0000256" key="1">
    <source>
        <dbReference type="ARBA" id="ARBA00022441"/>
    </source>
</evidence>
<dbReference type="InterPro" id="IPR015915">
    <property type="entry name" value="Kelch-typ_b-propeller"/>
</dbReference>
<proteinExistence type="predicted"/>
<dbReference type="PANTHER" id="PTHR46428:SF1">
    <property type="entry name" value="KELCH DOMAIN-CONTAINING PROTEIN 10"/>
    <property type="match status" value="1"/>
</dbReference>
<dbReference type="SUPFAM" id="SSF117281">
    <property type="entry name" value="Kelch motif"/>
    <property type="match status" value="1"/>
</dbReference>
<accession>A0AAV0WI07</accession>
<name>A0AAV0WI07_9HEMI</name>
<evidence type="ECO:0000256" key="2">
    <source>
        <dbReference type="ARBA" id="ARBA00022737"/>
    </source>
</evidence>
<dbReference type="Gene3D" id="2.120.10.80">
    <property type="entry name" value="Kelch-type beta propeller"/>
    <property type="match status" value="1"/>
</dbReference>
<dbReference type="InterPro" id="IPR052125">
    <property type="entry name" value="KLHDC10"/>
</dbReference>
<dbReference type="GO" id="GO:0032874">
    <property type="term" value="P:positive regulation of stress-activated MAPK cascade"/>
    <property type="evidence" value="ECO:0007669"/>
    <property type="project" value="TreeGrafter"/>
</dbReference>
<sequence>MSNNSISTYKFKPFEFTVLKENLGPLQRSVVRPMRRVVGNDAIFLFNEFKDQTNDAPGQRVPSPMHQIWKFSLDLGEWKVINCRNVPQELVTNYNIVTLSGNIILMYGSIGVPSGGICRNRMYLGNLANEYKENGMIFVDLKECGDFLLPLYILGVVMDGKYIYAIGNTSGNKNEMEVHRFDLSTKKFELLYKSVREGIVVETRYQHEVVFYKRKIYIFAGQGDGDHPAAAWNFFYDFSKIHMFDVDTKQWQLLSAKPDHRVPEPGYPINRCFLACVQCPEKANLVYICGGLDYYLPLKDFWRIDFDTLQWEKLTQWIMHRPVYLHLTAITPTGRMYCFGGIVSENDIDYEARATNTLSSGWIKIPKLKDICWEAMIYYFKEQMFKSTDECLKKIGIPQEYYERIIEARRIR</sequence>
<dbReference type="EMBL" id="CARXXK010000002">
    <property type="protein sequence ID" value="CAI6355307.1"/>
    <property type="molecule type" value="Genomic_DNA"/>
</dbReference>